<sequence>MYSCIDKLIENRIWELANLIETNAMVLLACFLSTLLLWCFS</sequence>
<keyword evidence="1" id="KW-1133">Transmembrane helix</keyword>
<evidence type="ECO:0000256" key="1">
    <source>
        <dbReference type="SAM" id="Phobius"/>
    </source>
</evidence>
<proteinExistence type="predicted"/>
<evidence type="ECO:0000313" key="2">
    <source>
        <dbReference type="EMBL" id="MBX40098.1"/>
    </source>
</evidence>
<protein>
    <submittedName>
        <fullName evidence="2">Uncharacterized protein</fullName>
    </submittedName>
</protein>
<reference evidence="2" key="1">
    <citation type="submission" date="2018-02" db="EMBL/GenBank/DDBJ databases">
        <title>Rhizophora mucronata_Transcriptome.</title>
        <authorList>
            <person name="Meera S.P."/>
            <person name="Sreeshan A."/>
            <person name="Augustine A."/>
        </authorList>
    </citation>
    <scope>NUCLEOTIDE SEQUENCE</scope>
    <source>
        <tissue evidence="2">Leaf</tissue>
    </source>
</reference>
<dbReference type="EMBL" id="GGEC01059614">
    <property type="protein sequence ID" value="MBX40098.1"/>
    <property type="molecule type" value="Transcribed_RNA"/>
</dbReference>
<organism evidence="2">
    <name type="scientific">Rhizophora mucronata</name>
    <name type="common">Asiatic mangrove</name>
    <dbReference type="NCBI Taxonomy" id="61149"/>
    <lineage>
        <taxon>Eukaryota</taxon>
        <taxon>Viridiplantae</taxon>
        <taxon>Streptophyta</taxon>
        <taxon>Embryophyta</taxon>
        <taxon>Tracheophyta</taxon>
        <taxon>Spermatophyta</taxon>
        <taxon>Magnoliopsida</taxon>
        <taxon>eudicotyledons</taxon>
        <taxon>Gunneridae</taxon>
        <taxon>Pentapetalae</taxon>
        <taxon>rosids</taxon>
        <taxon>fabids</taxon>
        <taxon>Malpighiales</taxon>
        <taxon>Rhizophoraceae</taxon>
        <taxon>Rhizophora</taxon>
    </lineage>
</organism>
<name>A0A2P2NC83_RHIMU</name>
<feature type="transmembrane region" description="Helical" evidence="1">
    <location>
        <begin position="20"/>
        <end position="40"/>
    </location>
</feature>
<dbReference type="AlphaFoldDB" id="A0A2P2NC83"/>
<keyword evidence="1" id="KW-0472">Membrane</keyword>
<keyword evidence="1" id="KW-0812">Transmembrane</keyword>
<accession>A0A2P2NC83</accession>